<comment type="caution">
    <text evidence="1">The sequence shown here is derived from an EMBL/GenBank/DDBJ whole genome shotgun (WGS) entry which is preliminary data.</text>
</comment>
<accession>A0ACB8Z273</accession>
<protein>
    <submittedName>
        <fullName evidence="1">Uncharacterized protein</fullName>
    </submittedName>
</protein>
<name>A0ACB8Z273_ARCLA</name>
<organism evidence="1 2">
    <name type="scientific">Arctium lappa</name>
    <name type="common">Greater burdock</name>
    <name type="synonym">Lappa major</name>
    <dbReference type="NCBI Taxonomy" id="4217"/>
    <lineage>
        <taxon>Eukaryota</taxon>
        <taxon>Viridiplantae</taxon>
        <taxon>Streptophyta</taxon>
        <taxon>Embryophyta</taxon>
        <taxon>Tracheophyta</taxon>
        <taxon>Spermatophyta</taxon>
        <taxon>Magnoliopsida</taxon>
        <taxon>eudicotyledons</taxon>
        <taxon>Gunneridae</taxon>
        <taxon>Pentapetalae</taxon>
        <taxon>asterids</taxon>
        <taxon>campanulids</taxon>
        <taxon>Asterales</taxon>
        <taxon>Asteraceae</taxon>
        <taxon>Carduoideae</taxon>
        <taxon>Cardueae</taxon>
        <taxon>Arctiinae</taxon>
        <taxon>Arctium</taxon>
    </lineage>
</organism>
<reference evidence="2" key="1">
    <citation type="journal article" date="2022" name="Mol. Ecol. Resour.">
        <title>The genomes of chicory, endive, great burdock and yacon provide insights into Asteraceae palaeo-polyploidization history and plant inulin production.</title>
        <authorList>
            <person name="Fan W."/>
            <person name="Wang S."/>
            <person name="Wang H."/>
            <person name="Wang A."/>
            <person name="Jiang F."/>
            <person name="Liu H."/>
            <person name="Zhao H."/>
            <person name="Xu D."/>
            <person name="Zhang Y."/>
        </authorList>
    </citation>
    <scope>NUCLEOTIDE SEQUENCE [LARGE SCALE GENOMIC DNA]</scope>
    <source>
        <strain evidence="2">cv. Niubang</strain>
    </source>
</reference>
<keyword evidence="2" id="KW-1185">Reference proteome</keyword>
<dbReference type="EMBL" id="CM042057">
    <property type="protein sequence ID" value="KAI3691708.1"/>
    <property type="molecule type" value="Genomic_DNA"/>
</dbReference>
<dbReference type="Proteomes" id="UP001055879">
    <property type="component" value="Linkage Group LG11"/>
</dbReference>
<sequence length="802" mass="90315">MADATTNSTTQQPPPPPQPSSSPPPESTESTAAKMVNKRFEGLMMVRTKAIKGKGAWYWTHLEPILVRNSGTGVPESVKLRCSLCGAVFSASNPSRTAAEHLKRGTCPNFNSDPNPNPNPISAFSPAGASTTSFSPQRQKKHRKRNSGATTYSVAPLTMIEPDTSYPTRPDSFPALPAPAISGSGLYSQHHHHHSPAASPASTAAPPAATATVILSGGKEDLSALAMFEDSVKKLKTPKSSPKIQTLTKPQIDSSIDLLTDWAYENCGSISFSSFDHPKFKTFLNRLGLPAITRRDFARERLDSKYRLAKSESEARIRDAMFFQASSNGWRSNDGHHYNNNSSGELENPVNLSVNLPNGTSVFRRAVFTNGYVFSKDAEAVLWETIVEICGSNLRQCVGIVSDKFKSKALKNLENQHQWMINLCCQFQGVNNLIKDFNKELPLFKNVIDNCVKVSNFVNTRSQIRTSFLKNQIQESGRARLIRVPFTGIERFGFEPVFGMIQDILSSARSLQLVLLDENYRKVSIDDDQGREIEEIIRNPRFWRELEAVTSLVKLVKGMAHEIENERPRIGQCLPLWEELRVKIKDWCLKFQINENHVDKVFDKRFKRNYHPAWAAAFILDPFYLIRDRSGKYLPPFKCLTPDQEKDVDKLITRLVSREEAHIALMELMKWRTEGLDPVYAQAVQLKQRDPVSGKMKIANPQSSRLVWETYLTDFNSLRKVAVRLIFLHATSCGFKWNWSFSRLAQFRNGIEKAEKLIFIAANSRLERRDSSNDDDKDAEFFAVANGDDDMLNEVLFDASSP</sequence>
<evidence type="ECO:0000313" key="1">
    <source>
        <dbReference type="EMBL" id="KAI3691708.1"/>
    </source>
</evidence>
<proteinExistence type="predicted"/>
<evidence type="ECO:0000313" key="2">
    <source>
        <dbReference type="Proteomes" id="UP001055879"/>
    </source>
</evidence>
<gene>
    <name evidence="1" type="ORF">L6452_31510</name>
</gene>
<reference evidence="1 2" key="2">
    <citation type="journal article" date="2022" name="Mol. Ecol. Resour.">
        <title>The genomes of chicory, endive, great burdock and yacon provide insights into Asteraceae paleo-polyploidization history and plant inulin production.</title>
        <authorList>
            <person name="Fan W."/>
            <person name="Wang S."/>
            <person name="Wang H."/>
            <person name="Wang A."/>
            <person name="Jiang F."/>
            <person name="Liu H."/>
            <person name="Zhao H."/>
            <person name="Xu D."/>
            <person name="Zhang Y."/>
        </authorList>
    </citation>
    <scope>NUCLEOTIDE SEQUENCE [LARGE SCALE GENOMIC DNA]</scope>
    <source>
        <strain evidence="2">cv. Niubang</strain>
    </source>
</reference>